<keyword evidence="3" id="KW-1185">Reference proteome</keyword>
<dbReference type="RefSeq" id="WP_084240119.1">
    <property type="nucleotide sequence ID" value="NZ_FWXT01000002.1"/>
</dbReference>
<feature type="compositionally biased region" description="Basic and acidic residues" evidence="1">
    <location>
        <begin position="32"/>
        <end position="48"/>
    </location>
</feature>
<feature type="compositionally biased region" description="Basic and acidic residues" evidence="1">
    <location>
        <begin position="13"/>
        <end position="24"/>
    </location>
</feature>
<organism evidence="2 3">
    <name type="scientific">Pedobacter africanus</name>
    <dbReference type="NCBI Taxonomy" id="151894"/>
    <lineage>
        <taxon>Bacteria</taxon>
        <taxon>Pseudomonadati</taxon>
        <taxon>Bacteroidota</taxon>
        <taxon>Sphingobacteriia</taxon>
        <taxon>Sphingobacteriales</taxon>
        <taxon>Sphingobacteriaceae</taxon>
        <taxon>Pedobacter</taxon>
    </lineage>
</organism>
<name>A0A1W2CX79_9SPHI</name>
<evidence type="ECO:0000313" key="3">
    <source>
        <dbReference type="Proteomes" id="UP000192756"/>
    </source>
</evidence>
<proteinExistence type="predicted"/>
<gene>
    <name evidence="2" type="ORF">SAMN04488524_3332</name>
</gene>
<protein>
    <submittedName>
        <fullName evidence="2">Uncharacterized protein</fullName>
    </submittedName>
</protein>
<dbReference type="STRING" id="151894.SAMN04488524_3332"/>
<sequence length="76" mass="8825">METPNRTSGRPLKTRDDKREHNIDATKSISQMREEVEHKKNDKLRDQAGEQENGPDDDAMNYKSDRDHGAYNPENI</sequence>
<evidence type="ECO:0000313" key="2">
    <source>
        <dbReference type="EMBL" id="SMC89504.1"/>
    </source>
</evidence>
<dbReference type="AlphaFoldDB" id="A0A1W2CX79"/>
<dbReference type="EMBL" id="FWXT01000002">
    <property type="protein sequence ID" value="SMC89504.1"/>
    <property type="molecule type" value="Genomic_DNA"/>
</dbReference>
<accession>A0A1W2CX79</accession>
<reference evidence="3" key="1">
    <citation type="submission" date="2017-04" db="EMBL/GenBank/DDBJ databases">
        <authorList>
            <person name="Varghese N."/>
            <person name="Submissions S."/>
        </authorList>
    </citation>
    <scope>NUCLEOTIDE SEQUENCE [LARGE SCALE GENOMIC DNA]</scope>
    <source>
        <strain evidence="3">DSM 12126</strain>
    </source>
</reference>
<feature type="region of interest" description="Disordered" evidence="1">
    <location>
        <begin position="1"/>
        <end position="76"/>
    </location>
</feature>
<dbReference type="Proteomes" id="UP000192756">
    <property type="component" value="Unassembled WGS sequence"/>
</dbReference>
<evidence type="ECO:0000256" key="1">
    <source>
        <dbReference type="SAM" id="MobiDB-lite"/>
    </source>
</evidence>
<dbReference type="OrthoDB" id="772624at2"/>